<dbReference type="STRING" id="1051891.A0A0C3QPF3"/>
<reference evidence="2 3" key="1">
    <citation type="submission" date="2014-04" db="EMBL/GenBank/DDBJ databases">
        <authorList>
            <consortium name="DOE Joint Genome Institute"/>
            <person name="Kuo A."/>
            <person name="Girlanda M."/>
            <person name="Perotto S."/>
            <person name="Kohler A."/>
            <person name="Nagy L.G."/>
            <person name="Floudas D."/>
            <person name="Copeland A."/>
            <person name="Barry K.W."/>
            <person name="Cichocki N."/>
            <person name="Veneault-Fourrey C."/>
            <person name="LaButti K."/>
            <person name="Lindquist E.A."/>
            <person name="Lipzen A."/>
            <person name="Lundell T."/>
            <person name="Morin E."/>
            <person name="Murat C."/>
            <person name="Sun H."/>
            <person name="Tunlid A."/>
            <person name="Henrissat B."/>
            <person name="Grigoriev I.V."/>
            <person name="Hibbett D.S."/>
            <person name="Martin F."/>
            <person name="Nordberg H.P."/>
            <person name="Cantor M.N."/>
            <person name="Hua S.X."/>
        </authorList>
    </citation>
    <scope>NUCLEOTIDE SEQUENCE [LARGE SCALE GENOMIC DNA]</scope>
    <source>
        <strain evidence="2 3">MUT 4182</strain>
    </source>
</reference>
<proteinExistence type="predicted"/>
<dbReference type="GO" id="GO:0000184">
    <property type="term" value="P:nuclear-transcribed mRNA catabolic process, nonsense-mediated decay"/>
    <property type="evidence" value="ECO:0007669"/>
    <property type="project" value="TreeGrafter"/>
</dbReference>
<feature type="compositionally biased region" description="Low complexity" evidence="1">
    <location>
        <begin position="417"/>
        <end position="427"/>
    </location>
</feature>
<protein>
    <submittedName>
        <fullName evidence="2">Uncharacterized protein</fullName>
    </submittedName>
</protein>
<organism evidence="2 3">
    <name type="scientific">Tulasnella calospora MUT 4182</name>
    <dbReference type="NCBI Taxonomy" id="1051891"/>
    <lineage>
        <taxon>Eukaryota</taxon>
        <taxon>Fungi</taxon>
        <taxon>Dikarya</taxon>
        <taxon>Basidiomycota</taxon>
        <taxon>Agaricomycotina</taxon>
        <taxon>Agaricomycetes</taxon>
        <taxon>Cantharellales</taxon>
        <taxon>Tulasnellaceae</taxon>
        <taxon>Tulasnella</taxon>
    </lineage>
</organism>
<dbReference type="InterPro" id="IPR045153">
    <property type="entry name" value="Est1/Ebs1-like"/>
</dbReference>
<dbReference type="GO" id="GO:0005697">
    <property type="term" value="C:telomerase holoenzyme complex"/>
    <property type="evidence" value="ECO:0007669"/>
    <property type="project" value="TreeGrafter"/>
</dbReference>
<dbReference type="InterPro" id="IPR011990">
    <property type="entry name" value="TPR-like_helical_dom_sf"/>
</dbReference>
<gene>
    <name evidence="2" type="ORF">M407DRAFT_228187</name>
</gene>
<evidence type="ECO:0000256" key="1">
    <source>
        <dbReference type="SAM" id="MobiDB-lite"/>
    </source>
</evidence>
<dbReference type="GO" id="GO:0070034">
    <property type="term" value="F:telomerase RNA binding"/>
    <property type="evidence" value="ECO:0007669"/>
    <property type="project" value="TreeGrafter"/>
</dbReference>
<accession>A0A0C3QPF3</accession>
<feature type="compositionally biased region" description="Basic and acidic residues" evidence="1">
    <location>
        <begin position="282"/>
        <end position="292"/>
    </location>
</feature>
<evidence type="ECO:0000313" key="2">
    <source>
        <dbReference type="EMBL" id="KIO29199.1"/>
    </source>
</evidence>
<dbReference type="PANTHER" id="PTHR15696:SF0">
    <property type="entry name" value="TELOMERASE-BINDING PROTEIN EST1A"/>
    <property type="match status" value="1"/>
</dbReference>
<feature type="region of interest" description="Disordered" evidence="1">
    <location>
        <begin position="527"/>
        <end position="562"/>
    </location>
</feature>
<keyword evidence="3" id="KW-1185">Reference proteome</keyword>
<dbReference type="SUPFAM" id="SSF48452">
    <property type="entry name" value="TPR-like"/>
    <property type="match status" value="1"/>
</dbReference>
<feature type="region of interest" description="Disordered" evidence="1">
    <location>
        <begin position="225"/>
        <end position="292"/>
    </location>
</feature>
<dbReference type="Proteomes" id="UP000054248">
    <property type="component" value="Unassembled WGS sequence"/>
</dbReference>
<reference evidence="3" key="2">
    <citation type="submission" date="2015-01" db="EMBL/GenBank/DDBJ databases">
        <title>Evolutionary Origins and Diversification of the Mycorrhizal Mutualists.</title>
        <authorList>
            <consortium name="DOE Joint Genome Institute"/>
            <consortium name="Mycorrhizal Genomics Consortium"/>
            <person name="Kohler A."/>
            <person name="Kuo A."/>
            <person name="Nagy L.G."/>
            <person name="Floudas D."/>
            <person name="Copeland A."/>
            <person name="Barry K.W."/>
            <person name="Cichocki N."/>
            <person name="Veneault-Fourrey C."/>
            <person name="LaButti K."/>
            <person name="Lindquist E.A."/>
            <person name="Lipzen A."/>
            <person name="Lundell T."/>
            <person name="Morin E."/>
            <person name="Murat C."/>
            <person name="Riley R."/>
            <person name="Ohm R."/>
            <person name="Sun H."/>
            <person name="Tunlid A."/>
            <person name="Henrissat B."/>
            <person name="Grigoriev I.V."/>
            <person name="Hibbett D.S."/>
            <person name="Martin F."/>
        </authorList>
    </citation>
    <scope>NUCLEOTIDE SEQUENCE [LARGE SCALE GENOMIC DNA]</scope>
    <source>
        <strain evidence="3">MUT 4182</strain>
    </source>
</reference>
<evidence type="ECO:0000313" key="3">
    <source>
        <dbReference type="Proteomes" id="UP000054248"/>
    </source>
</evidence>
<dbReference type="GO" id="GO:0042162">
    <property type="term" value="F:telomeric DNA binding"/>
    <property type="evidence" value="ECO:0007669"/>
    <property type="project" value="TreeGrafter"/>
</dbReference>
<name>A0A0C3QPF3_9AGAM</name>
<feature type="region of interest" description="Disordered" evidence="1">
    <location>
        <begin position="465"/>
        <end position="487"/>
    </location>
</feature>
<dbReference type="HOGENOM" id="CLU_485014_0_0_1"/>
<dbReference type="OrthoDB" id="2017974at2759"/>
<sequence>MDRSFAGGSPTLPPQPKESTRYSPSSPAPSIFLLLQGMLFTRIQLDDFHPTVARLKERIQLNPEEVNEAEWTMMAVLNISAILDCRRGEGVLREVCGWMSSSAGGLSAANVVVVNKPEVQMADAASSLQGPMEALSTSRPPVEELLYTAQLALHLFELLLHTMHHSLIRSKSPFRLDSINPYLTTIFTFLATLFRNEIALQIVEKCVPWNEFTPFFTQIYQRTTSSRSGSGSAHLDGEGPKTSKWFGSSPLPEDWCLRGTDGRRKRRHPQRELDQPAVQEVEMERGDDHEERGQLDLAWRGRGEREEALERQRMERLARMTRLYSDDMEVDEEDMFDEDDEDNPRDSEEVRALKARLTPPNRSWPHHPRVQHLHFLDSLPVVSELVASQRWTVLVPFPATTEFSGLQNQPTDLGRTPLRFSPPSSLPRAMKEKAQKALGRLHPIEHPRRTSSSHVPQAVHCVHHADPHARTPAAPRPKPSNSNAFNGRPMRWIHGAFRTTPVVALQIETAIWPLAKQWTRSTRIGNASLRTGGKTNQHHRNAATAETDAPTNHQRAYGRWRD</sequence>
<dbReference type="AlphaFoldDB" id="A0A0C3QPF3"/>
<feature type="region of interest" description="Disordered" evidence="1">
    <location>
        <begin position="406"/>
        <end position="427"/>
    </location>
</feature>
<feature type="region of interest" description="Disordered" evidence="1">
    <location>
        <begin position="1"/>
        <end position="25"/>
    </location>
</feature>
<dbReference type="PANTHER" id="PTHR15696">
    <property type="entry name" value="SMG-7 SUPPRESSOR WITH MORPHOLOGICAL EFFECT ON GENITALIA PROTEIN 7"/>
    <property type="match status" value="1"/>
</dbReference>
<dbReference type="EMBL" id="KN822985">
    <property type="protein sequence ID" value="KIO29199.1"/>
    <property type="molecule type" value="Genomic_DNA"/>
</dbReference>